<evidence type="ECO:0000313" key="3">
    <source>
        <dbReference type="Proteomes" id="UP000598297"/>
    </source>
</evidence>
<dbReference type="RefSeq" id="WP_161699677.1">
    <property type="nucleotide sequence ID" value="NZ_JAAAHS010000153.1"/>
</dbReference>
<keyword evidence="3" id="KW-1185">Reference proteome</keyword>
<comment type="caution">
    <text evidence="2">The sequence shown here is derived from an EMBL/GenBank/DDBJ whole genome shotgun (WGS) entry which is preliminary data.</text>
</comment>
<evidence type="ECO:0000256" key="1">
    <source>
        <dbReference type="SAM" id="MobiDB-lite"/>
    </source>
</evidence>
<feature type="compositionally biased region" description="Basic and acidic residues" evidence="1">
    <location>
        <begin position="146"/>
        <end position="160"/>
    </location>
</feature>
<dbReference type="Gene3D" id="1.10.287.1060">
    <property type="entry name" value="ESAT-6-like"/>
    <property type="match status" value="1"/>
</dbReference>
<accession>A0A964USG6</accession>
<feature type="region of interest" description="Disordered" evidence="1">
    <location>
        <begin position="283"/>
        <end position="304"/>
    </location>
</feature>
<organism evidence="2 3">
    <name type="scientific">Streptomyces boluensis</name>
    <dbReference type="NCBI Taxonomy" id="1775135"/>
    <lineage>
        <taxon>Bacteria</taxon>
        <taxon>Bacillati</taxon>
        <taxon>Actinomycetota</taxon>
        <taxon>Actinomycetes</taxon>
        <taxon>Kitasatosporales</taxon>
        <taxon>Streptomycetaceae</taxon>
        <taxon>Streptomyces</taxon>
    </lineage>
</organism>
<feature type="compositionally biased region" description="Polar residues" evidence="1">
    <location>
        <begin position="283"/>
        <end position="298"/>
    </location>
</feature>
<feature type="compositionally biased region" description="Gly residues" evidence="1">
    <location>
        <begin position="165"/>
        <end position="187"/>
    </location>
</feature>
<dbReference type="EMBL" id="JAAAHS010000153">
    <property type="protein sequence ID" value="NBE53615.1"/>
    <property type="molecule type" value="Genomic_DNA"/>
</dbReference>
<evidence type="ECO:0000313" key="2">
    <source>
        <dbReference type="EMBL" id="NBE53615.1"/>
    </source>
</evidence>
<reference evidence="2" key="1">
    <citation type="submission" date="2020-01" db="EMBL/GenBank/DDBJ databases">
        <title>Whole-genome analyses of novel actinobacteria.</title>
        <authorList>
            <person name="Sahin N."/>
        </authorList>
    </citation>
    <scope>NUCLEOTIDE SEQUENCE</scope>
    <source>
        <strain evidence="2">YC537</strain>
    </source>
</reference>
<dbReference type="Proteomes" id="UP000598297">
    <property type="component" value="Unassembled WGS sequence"/>
</dbReference>
<sequence length="304" mass="30226">MPAPDGNLDISNPGPIAPDPGFARPSEGHQMPAPDGNLDITNPGPIVRDPGFAAPDPSGAHQMPAPDGNLDIMNPGPMAPDPGFSGGLAPMTAADASGAPPVHGLERPDGSADLRNPGPTAPDPGFAAGGLAPMTAADAGGPQGHALERPDHPVDVRDLDPAPGYSGGSTGGGGGGIQTMAGGGPAGGARSQSGLNGVDDPAALNRAGQASTELASMVQRGGLVGDDGQMMGAVGALAGDLWGGELGAELMKTMESWDRQAAKLRKSCESIGENCTQTANNYTTTESANETEMNSVRNSLADFN</sequence>
<dbReference type="OrthoDB" id="4153121at2"/>
<evidence type="ECO:0008006" key="4">
    <source>
        <dbReference type="Google" id="ProtNLM"/>
    </source>
</evidence>
<proteinExistence type="predicted"/>
<dbReference type="InterPro" id="IPR036689">
    <property type="entry name" value="ESAT-6-like_sf"/>
</dbReference>
<dbReference type="SUPFAM" id="SSF140453">
    <property type="entry name" value="EsxAB dimer-like"/>
    <property type="match status" value="1"/>
</dbReference>
<protein>
    <recommendedName>
        <fullName evidence="4">WXG100 family type VII secretion target</fullName>
    </recommendedName>
</protein>
<gene>
    <name evidence="2" type="ORF">GUY60_19755</name>
</gene>
<feature type="region of interest" description="Disordered" evidence="1">
    <location>
        <begin position="1"/>
        <end position="203"/>
    </location>
</feature>
<dbReference type="AlphaFoldDB" id="A0A964USG6"/>
<name>A0A964USG6_9ACTN</name>